<protein>
    <recommendedName>
        <fullName evidence="9">Sec-independent protein translocase protein TatA</fullName>
    </recommendedName>
</protein>
<name>A0ABQ2SBD6_9DEIO</name>
<feature type="region of interest" description="Disordered" evidence="10">
    <location>
        <begin position="43"/>
        <end position="65"/>
    </location>
</feature>
<dbReference type="EMBL" id="BMQN01000013">
    <property type="protein sequence ID" value="GGS04696.1"/>
    <property type="molecule type" value="Genomic_DNA"/>
</dbReference>
<dbReference type="PANTHER" id="PTHR42982:SF1">
    <property type="entry name" value="SEC-INDEPENDENT PROTEIN TRANSLOCASE PROTEIN TATA"/>
    <property type="match status" value="1"/>
</dbReference>
<dbReference type="Proteomes" id="UP000644548">
    <property type="component" value="Unassembled WGS sequence"/>
</dbReference>
<evidence type="ECO:0000313" key="11">
    <source>
        <dbReference type="EMBL" id="GGS04696.1"/>
    </source>
</evidence>
<gene>
    <name evidence="9" type="primary">tatA</name>
    <name evidence="11" type="ORF">GCM10008960_34160</name>
</gene>
<keyword evidence="7 9" id="KW-0811">Translocation</keyword>
<dbReference type="NCBIfam" id="NF011430">
    <property type="entry name" value="PRK14861.1"/>
    <property type="match status" value="1"/>
</dbReference>
<evidence type="ECO:0000256" key="3">
    <source>
        <dbReference type="ARBA" id="ARBA00022475"/>
    </source>
</evidence>
<comment type="subcellular location">
    <subcellularLocation>
        <location evidence="1 9">Cell membrane</location>
        <topology evidence="1 9">Single-pass membrane protein</topology>
    </subcellularLocation>
</comment>
<keyword evidence="12" id="KW-1185">Reference proteome</keyword>
<dbReference type="PRINTS" id="PR01506">
    <property type="entry name" value="TATBPROTEIN"/>
</dbReference>
<evidence type="ECO:0000256" key="1">
    <source>
        <dbReference type="ARBA" id="ARBA00004162"/>
    </source>
</evidence>
<evidence type="ECO:0000256" key="6">
    <source>
        <dbReference type="ARBA" id="ARBA00022989"/>
    </source>
</evidence>
<keyword evidence="2 9" id="KW-0813">Transport</keyword>
<feature type="compositionally biased region" description="Basic and acidic residues" evidence="10">
    <location>
        <begin position="43"/>
        <end position="54"/>
    </location>
</feature>
<keyword evidence="3 9" id="KW-1003">Cell membrane</keyword>
<comment type="caution">
    <text evidence="11">The sequence shown here is derived from an EMBL/GenBank/DDBJ whole genome shotgun (WGS) entry which is preliminary data.</text>
</comment>
<evidence type="ECO:0000256" key="10">
    <source>
        <dbReference type="SAM" id="MobiDB-lite"/>
    </source>
</evidence>
<dbReference type="NCBIfam" id="TIGR01411">
    <property type="entry name" value="tatAE"/>
    <property type="match status" value="1"/>
</dbReference>
<dbReference type="Gene3D" id="1.20.5.3310">
    <property type="match status" value="1"/>
</dbReference>
<keyword evidence="8 9" id="KW-0472">Membrane</keyword>
<feature type="region of interest" description="Disordered" evidence="10">
    <location>
        <begin position="86"/>
        <end position="117"/>
    </location>
</feature>
<evidence type="ECO:0000256" key="2">
    <source>
        <dbReference type="ARBA" id="ARBA00022448"/>
    </source>
</evidence>
<evidence type="ECO:0000256" key="9">
    <source>
        <dbReference type="HAMAP-Rule" id="MF_00236"/>
    </source>
</evidence>
<dbReference type="InterPro" id="IPR006312">
    <property type="entry name" value="TatA/E"/>
</dbReference>
<evidence type="ECO:0000256" key="4">
    <source>
        <dbReference type="ARBA" id="ARBA00022692"/>
    </source>
</evidence>
<accession>A0ABQ2SBD6</accession>
<dbReference type="Pfam" id="PF02416">
    <property type="entry name" value="TatA_B_E"/>
    <property type="match status" value="1"/>
</dbReference>
<dbReference type="HAMAP" id="MF_00236">
    <property type="entry name" value="TatA_E"/>
    <property type="match status" value="1"/>
</dbReference>
<organism evidence="11 12">
    <name type="scientific">Deinococcus sedimenti</name>
    <dbReference type="NCBI Taxonomy" id="1867090"/>
    <lineage>
        <taxon>Bacteria</taxon>
        <taxon>Thermotogati</taxon>
        <taxon>Deinococcota</taxon>
        <taxon>Deinococci</taxon>
        <taxon>Deinococcales</taxon>
        <taxon>Deinococcaceae</taxon>
        <taxon>Deinococcus</taxon>
    </lineage>
</organism>
<reference evidence="12" key="1">
    <citation type="journal article" date="2019" name="Int. J. Syst. Evol. Microbiol.">
        <title>The Global Catalogue of Microorganisms (GCM) 10K type strain sequencing project: providing services to taxonomists for standard genome sequencing and annotation.</title>
        <authorList>
            <consortium name="The Broad Institute Genomics Platform"/>
            <consortium name="The Broad Institute Genome Sequencing Center for Infectious Disease"/>
            <person name="Wu L."/>
            <person name="Ma J."/>
        </authorList>
    </citation>
    <scope>NUCLEOTIDE SEQUENCE [LARGE SCALE GENOMIC DNA]</scope>
    <source>
        <strain evidence="12">JCM 31405</strain>
    </source>
</reference>
<evidence type="ECO:0000256" key="5">
    <source>
        <dbReference type="ARBA" id="ARBA00022927"/>
    </source>
</evidence>
<evidence type="ECO:0000313" key="12">
    <source>
        <dbReference type="Proteomes" id="UP000644548"/>
    </source>
</evidence>
<comment type="subunit">
    <text evidence="9">Forms a complex with TatC.</text>
</comment>
<comment type="similarity">
    <text evidence="9">Belongs to the TatA/E family.</text>
</comment>
<sequence length="117" mass="11776">MPNIGPAELLVILLVALVVFGPRKLPELGKSLGAGLREFRRSTQGLKEDFEGSMRDTPPGPAPVQTIHAPAQAVAAPVAAAAAQPTPAVPAPAAAAAAPAQPVTADTVTAPAPREHV</sequence>
<dbReference type="RefSeq" id="WP_189074381.1">
    <property type="nucleotide sequence ID" value="NZ_BMQN01000013.1"/>
</dbReference>
<proteinExistence type="inferred from homology"/>
<dbReference type="InterPro" id="IPR003369">
    <property type="entry name" value="TatA/B/E"/>
</dbReference>
<comment type="function">
    <text evidence="9">Part of the twin-arginine translocation (Tat) system that transports large folded proteins containing a characteristic twin-arginine motif in their signal peptide across membranes. TatA could form the protein-conducting channel of the Tat system.</text>
</comment>
<keyword evidence="6 9" id="KW-1133">Transmembrane helix</keyword>
<keyword evidence="4 9" id="KW-0812">Transmembrane</keyword>
<evidence type="ECO:0000256" key="7">
    <source>
        <dbReference type="ARBA" id="ARBA00023010"/>
    </source>
</evidence>
<evidence type="ECO:0000256" key="8">
    <source>
        <dbReference type="ARBA" id="ARBA00023136"/>
    </source>
</evidence>
<keyword evidence="5 9" id="KW-0653">Protein transport</keyword>
<dbReference type="PANTHER" id="PTHR42982">
    <property type="entry name" value="SEC-INDEPENDENT PROTEIN TRANSLOCASE PROTEIN TATA"/>
    <property type="match status" value="1"/>
</dbReference>